<dbReference type="InterPro" id="IPR011009">
    <property type="entry name" value="Kinase-like_dom_sf"/>
</dbReference>
<dbReference type="InterPro" id="IPR052898">
    <property type="entry name" value="ACAD10-like"/>
</dbReference>
<name>A0ABV8GX31_9BACI</name>
<dbReference type="Gene3D" id="3.90.1200.10">
    <property type="match status" value="1"/>
</dbReference>
<protein>
    <submittedName>
        <fullName evidence="2">Phosphotransferase family protein</fullName>
    </submittedName>
</protein>
<dbReference type="SUPFAM" id="SSF56112">
    <property type="entry name" value="Protein kinase-like (PK-like)"/>
    <property type="match status" value="1"/>
</dbReference>
<dbReference type="EMBL" id="JBHSAO010000004">
    <property type="protein sequence ID" value="MFC4023501.1"/>
    <property type="molecule type" value="Genomic_DNA"/>
</dbReference>
<dbReference type="Gene3D" id="3.30.200.20">
    <property type="entry name" value="Phosphorylase Kinase, domain 1"/>
    <property type="match status" value="1"/>
</dbReference>
<evidence type="ECO:0000313" key="2">
    <source>
        <dbReference type="EMBL" id="MFC4023501.1"/>
    </source>
</evidence>
<comment type="caution">
    <text evidence="2">The sequence shown here is derived from an EMBL/GenBank/DDBJ whole genome shotgun (WGS) entry which is preliminary data.</text>
</comment>
<dbReference type="RefSeq" id="WP_379496009.1">
    <property type="nucleotide sequence ID" value="NZ_JBHSAO010000004.1"/>
</dbReference>
<keyword evidence="3" id="KW-1185">Reference proteome</keyword>
<reference evidence="3" key="1">
    <citation type="journal article" date="2019" name="Int. J. Syst. Evol. Microbiol.">
        <title>The Global Catalogue of Microorganisms (GCM) 10K type strain sequencing project: providing services to taxonomists for standard genome sequencing and annotation.</title>
        <authorList>
            <consortium name="The Broad Institute Genomics Platform"/>
            <consortium name="The Broad Institute Genome Sequencing Center for Infectious Disease"/>
            <person name="Wu L."/>
            <person name="Ma J."/>
        </authorList>
    </citation>
    <scope>NUCLEOTIDE SEQUENCE [LARGE SCALE GENOMIC DNA]</scope>
    <source>
        <strain evidence="3">IBRC-M 10703</strain>
    </source>
</reference>
<dbReference type="Pfam" id="PF01636">
    <property type="entry name" value="APH"/>
    <property type="match status" value="1"/>
</dbReference>
<dbReference type="InterPro" id="IPR041726">
    <property type="entry name" value="ACAD10_11_N"/>
</dbReference>
<accession>A0ABV8GX31</accession>
<dbReference type="Proteomes" id="UP001595772">
    <property type="component" value="Unassembled WGS sequence"/>
</dbReference>
<dbReference type="PANTHER" id="PTHR47829:SF1">
    <property type="entry name" value="HAD FAMILY PHOSPHATASE"/>
    <property type="match status" value="1"/>
</dbReference>
<evidence type="ECO:0000259" key="1">
    <source>
        <dbReference type="Pfam" id="PF01636"/>
    </source>
</evidence>
<dbReference type="PANTHER" id="PTHR47829">
    <property type="entry name" value="HYDROLASE, PUTATIVE (AFU_ORTHOLOGUE AFUA_1G12880)-RELATED"/>
    <property type="match status" value="1"/>
</dbReference>
<proteinExistence type="predicted"/>
<dbReference type="CDD" id="cd05154">
    <property type="entry name" value="ACAD10_11_N-like"/>
    <property type="match status" value="1"/>
</dbReference>
<sequence>MILNTRENLYSETIPVRKGAEVDISKLEGFLKEKIPSLPNEPLVVEQFATGNSNLTYLVRIGEWEAVLRRAPAGPVNPKAHNMEREFNIIKEVNPVFPMAPKPYLFYDDNSIVGAPFYVMERRNGFLLEKVIKESDDKPQLFQSISQNMVETMASLHQINYKDTGLVNMTRPEGFLERQVTNWIKRYDDVKTEDYSGVEQLKAWLIKHLPTSPSPSIIHYDFHFKNVMFNKEDNSKIVGVFDWELSTVGDPLADLATAIIFWLEENDPIELKEISGNPITIKPGFYSRNQFIEEYAKKSGRDVSNMNYYLTFAYFKNSVIAQQIYYRYKRGYTQDDRFINHHRRVRALLEMAMKQI</sequence>
<gene>
    <name evidence="2" type="ORF">ACFOUV_06645</name>
</gene>
<evidence type="ECO:0000313" key="3">
    <source>
        <dbReference type="Proteomes" id="UP001595772"/>
    </source>
</evidence>
<organism evidence="2 3">
    <name type="scientific">Oceanobacillus longus</name>
    <dbReference type="NCBI Taxonomy" id="930120"/>
    <lineage>
        <taxon>Bacteria</taxon>
        <taxon>Bacillati</taxon>
        <taxon>Bacillota</taxon>
        <taxon>Bacilli</taxon>
        <taxon>Bacillales</taxon>
        <taxon>Bacillaceae</taxon>
        <taxon>Oceanobacillus</taxon>
    </lineage>
</organism>
<feature type="domain" description="Aminoglycoside phosphotransferase" evidence="1">
    <location>
        <begin position="45"/>
        <end position="270"/>
    </location>
</feature>
<dbReference type="InterPro" id="IPR002575">
    <property type="entry name" value="Aminoglycoside_PTrfase"/>
</dbReference>